<dbReference type="GO" id="GO:0000287">
    <property type="term" value="F:magnesium ion binding"/>
    <property type="evidence" value="ECO:0007669"/>
    <property type="project" value="UniProtKB-UniRule"/>
</dbReference>
<dbReference type="GO" id="GO:0009423">
    <property type="term" value="P:chorismate biosynthetic process"/>
    <property type="evidence" value="ECO:0007669"/>
    <property type="project" value="UniProtKB-UniRule"/>
</dbReference>
<reference evidence="8 9" key="1">
    <citation type="submission" date="2016-12" db="EMBL/GenBank/DDBJ databases">
        <authorList>
            <person name="Song W.-J."/>
            <person name="Kurnit D.M."/>
        </authorList>
    </citation>
    <scope>NUCLEOTIDE SEQUENCE [LARGE SCALE GENOMIC DNA]</scope>
    <source>
        <strain evidence="8 9">DSM 11393</strain>
    </source>
</reference>
<comment type="subunit">
    <text evidence="7">Monomer.</text>
</comment>
<evidence type="ECO:0000256" key="2">
    <source>
        <dbReference type="ARBA" id="ARBA00022679"/>
    </source>
</evidence>
<dbReference type="PRINTS" id="PR01100">
    <property type="entry name" value="SHIKIMTKNASE"/>
</dbReference>
<evidence type="ECO:0000256" key="3">
    <source>
        <dbReference type="ARBA" id="ARBA00022741"/>
    </source>
</evidence>
<dbReference type="InterPro" id="IPR027417">
    <property type="entry name" value="P-loop_NTPase"/>
</dbReference>
<name>A0A1M7SGZ3_9BACT</name>
<comment type="catalytic activity">
    <reaction evidence="7">
        <text>shikimate + ATP = 3-phosphoshikimate + ADP + H(+)</text>
        <dbReference type="Rhea" id="RHEA:13121"/>
        <dbReference type="ChEBI" id="CHEBI:15378"/>
        <dbReference type="ChEBI" id="CHEBI:30616"/>
        <dbReference type="ChEBI" id="CHEBI:36208"/>
        <dbReference type="ChEBI" id="CHEBI:145989"/>
        <dbReference type="ChEBI" id="CHEBI:456216"/>
        <dbReference type="EC" id="2.7.1.71"/>
    </reaction>
</comment>
<dbReference type="AlphaFoldDB" id="A0A1M7SGZ3"/>
<dbReference type="Proteomes" id="UP000186469">
    <property type="component" value="Unassembled WGS sequence"/>
</dbReference>
<gene>
    <name evidence="7" type="primary">aroK</name>
    <name evidence="8" type="ORF">SAMN02745728_00946</name>
</gene>
<organism evidence="8 9">
    <name type="scientific">Desulfovibrio litoralis DSM 11393</name>
    <dbReference type="NCBI Taxonomy" id="1121455"/>
    <lineage>
        <taxon>Bacteria</taxon>
        <taxon>Pseudomonadati</taxon>
        <taxon>Thermodesulfobacteriota</taxon>
        <taxon>Desulfovibrionia</taxon>
        <taxon>Desulfovibrionales</taxon>
        <taxon>Desulfovibrionaceae</taxon>
        <taxon>Desulfovibrio</taxon>
    </lineage>
</organism>
<proteinExistence type="inferred from homology"/>
<feature type="binding site" evidence="7">
    <location>
        <position position="94"/>
    </location>
    <ligand>
        <name>substrate</name>
    </ligand>
</feature>
<dbReference type="NCBIfam" id="NF040667">
    <property type="entry name" value="hom_kin_desulfo"/>
    <property type="match status" value="1"/>
</dbReference>
<dbReference type="EC" id="2.7.1.71" evidence="7"/>
<dbReference type="CDD" id="cd00464">
    <property type="entry name" value="SK"/>
    <property type="match status" value="1"/>
</dbReference>
<dbReference type="PANTHER" id="PTHR21087">
    <property type="entry name" value="SHIKIMATE KINASE"/>
    <property type="match status" value="1"/>
</dbReference>
<evidence type="ECO:0000313" key="8">
    <source>
        <dbReference type="EMBL" id="SHN57766.1"/>
    </source>
</evidence>
<keyword evidence="3 7" id="KW-0547">Nucleotide-binding</keyword>
<comment type="cofactor">
    <cofactor evidence="7">
        <name>Mg(2+)</name>
        <dbReference type="ChEBI" id="CHEBI:18420"/>
    </cofactor>
    <text evidence="7">Binds 1 Mg(2+) ion per subunit.</text>
</comment>
<dbReference type="RefSeq" id="WP_245790981.1">
    <property type="nucleotide sequence ID" value="NZ_FRDI01000003.1"/>
</dbReference>
<evidence type="ECO:0000256" key="5">
    <source>
        <dbReference type="ARBA" id="ARBA00022840"/>
    </source>
</evidence>
<dbReference type="SUPFAM" id="SSF52540">
    <property type="entry name" value="P-loop containing nucleoside triphosphate hydrolases"/>
    <property type="match status" value="1"/>
</dbReference>
<comment type="function">
    <text evidence="7">Catalyzes the specific phosphorylation of the 3-hydroxyl group of shikimic acid using ATP as a cosubstrate.</text>
</comment>
<feature type="binding site" evidence="7">
    <location>
        <begin position="27"/>
        <end position="32"/>
    </location>
    <ligand>
        <name>ATP</name>
        <dbReference type="ChEBI" id="CHEBI:30616"/>
    </ligand>
</feature>
<feature type="binding site" evidence="7">
    <location>
        <position position="129"/>
    </location>
    <ligand>
        <name>ATP</name>
        <dbReference type="ChEBI" id="CHEBI:30616"/>
    </ligand>
</feature>
<accession>A0A1M7SGZ3</accession>
<dbReference type="GO" id="GO:0004765">
    <property type="term" value="F:shikimate kinase activity"/>
    <property type="evidence" value="ECO:0007669"/>
    <property type="project" value="UniProtKB-UniRule"/>
</dbReference>
<comment type="subcellular location">
    <subcellularLocation>
        <location evidence="7">Cytoplasm</location>
    </subcellularLocation>
</comment>
<feature type="binding site" evidence="7">
    <location>
        <position position="49"/>
    </location>
    <ligand>
        <name>substrate</name>
    </ligand>
</feature>
<evidence type="ECO:0000256" key="6">
    <source>
        <dbReference type="ARBA" id="ARBA00023141"/>
    </source>
</evidence>
<dbReference type="HAMAP" id="MF_00109">
    <property type="entry name" value="Shikimate_kinase"/>
    <property type="match status" value="1"/>
</dbReference>
<dbReference type="EMBL" id="FRDI01000003">
    <property type="protein sequence ID" value="SHN57766.1"/>
    <property type="molecule type" value="Genomic_DNA"/>
</dbReference>
<dbReference type="GO" id="GO:0005829">
    <property type="term" value="C:cytosol"/>
    <property type="evidence" value="ECO:0007669"/>
    <property type="project" value="TreeGrafter"/>
</dbReference>
<dbReference type="InterPro" id="IPR031322">
    <property type="entry name" value="Shikimate/glucono_kinase"/>
</dbReference>
<evidence type="ECO:0000256" key="4">
    <source>
        <dbReference type="ARBA" id="ARBA00022777"/>
    </source>
</evidence>
<feature type="binding site" evidence="7">
    <location>
        <position position="31"/>
    </location>
    <ligand>
        <name>Mg(2+)</name>
        <dbReference type="ChEBI" id="CHEBI:18420"/>
    </ligand>
</feature>
<dbReference type="Pfam" id="PF01202">
    <property type="entry name" value="SKI"/>
    <property type="match status" value="1"/>
</dbReference>
<keyword evidence="7" id="KW-0479">Metal-binding</keyword>
<dbReference type="GO" id="GO:0005524">
    <property type="term" value="F:ATP binding"/>
    <property type="evidence" value="ECO:0007669"/>
    <property type="project" value="UniProtKB-UniRule"/>
</dbReference>
<comment type="caution">
    <text evidence="7">Lacks conserved residue(s) required for the propagation of feature annotation.</text>
</comment>
<dbReference type="UniPathway" id="UPA00053">
    <property type="reaction ID" value="UER00088"/>
</dbReference>
<dbReference type="InterPro" id="IPR000623">
    <property type="entry name" value="Shikimate_kinase/TSH1"/>
</dbReference>
<keyword evidence="9" id="KW-1185">Reference proteome</keyword>
<keyword evidence="4 7" id="KW-0418">Kinase</keyword>
<keyword evidence="5 7" id="KW-0067">ATP-binding</keyword>
<protein>
    <recommendedName>
        <fullName evidence="7">Shikimate kinase</fullName>
        <shortName evidence="7">SK</shortName>
        <ecNumber evidence="7">2.7.1.71</ecNumber>
    </recommendedName>
</protein>
<keyword evidence="7" id="KW-0460">Magnesium</keyword>
<keyword evidence="1 7" id="KW-0028">Amino-acid biosynthesis</keyword>
<dbReference type="GO" id="GO:0008652">
    <property type="term" value="P:amino acid biosynthetic process"/>
    <property type="evidence" value="ECO:0007669"/>
    <property type="project" value="UniProtKB-KW"/>
</dbReference>
<dbReference type="PANTHER" id="PTHR21087:SF16">
    <property type="entry name" value="SHIKIMATE KINASE 1, CHLOROPLASTIC"/>
    <property type="match status" value="1"/>
</dbReference>
<evidence type="ECO:0000313" key="9">
    <source>
        <dbReference type="Proteomes" id="UP000186469"/>
    </source>
</evidence>
<evidence type="ECO:0000256" key="7">
    <source>
        <dbReference type="HAMAP-Rule" id="MF_00109"/>
    </source>
</evidence>
<feature type="binding site" evidence="7">
    <location>
        <position position="149"/>
    </location>
    <ligand>
        <name>substrate</name>
    </ligand>
</feature>
<comment type="similarity">
    <text evidence="7">Belongs to the shikimate kinase family.</text>
</comment>
<keyword evidence="7" id="KW-0963">Cytoplasm</keyword>
<sequence>MSENNKEQKAVQKILPDECIIFIGMAASGKSTIGREFANLLGWPHVDTDYIIESVYAAPLQAIADSVDKESFLDIEAGVLSRLNLKKVVISTGGSAVYREYAMEHLKTIGKIIHIDVPLPIILERIARKPERGLAINPGQTIEDLYNERRALYEKHSHYTVQGGEDSALNYAQKIVDLLQIKS</sequence>
<comment type="pathway">
    <text evidence="7">Metabolic intermediate biosynthesis; chorismate biosynthesis; chorismate from D-erythrose 4-phosphate and phosphoenolpyruvate: step 5/7.</text>
</comment>
<dbReference type="STRING" id="1121455.SAMN02745728_00946"/>
<dbReference type="GO" id="GO:0009073">
    <property type="term" value="P:aromatic amino acid family biosynthetic process"/>
    <property type="evidence" value="ECO:0007669"/>
    <property type="project" value="UniProtKB-KW"/>
</dbReference>
<keyword evidence="2 7" id="KW-0808">Transferase</keyword>
<keyword evidence="6 7" id="KW-0057">Aromatic amino acid biosynthesis</keyword>
<evidence type="ECO:0000256" key="1">
    <source>
        <dbReference type="ARBA" id="ARBA00022605"/>
    </source>
</evidence>
<dbReference type="Gene3D" id="3.40.50.300">
    <property type="entry name" value="P-loop containing nucleotide triphosphate hydrolases"/>
    <property type="match status" value="1"/>
</dbReference>